<accession>V6DGI2</accession>
<dbReference type="InterPro" id="IPR036870">
    <property type="entry name" value="Ribosomal_bS18_sf"/>
</dbReference>
<feature type="region of interest" description="Disordered" evidence="7">
    <location>
        <begin position="1"/>
        <end position="21"/>
    </location>
</feature>
<proteinExistence type="inferred from homology"/>
<dbReference type="GO" id="GO:0022627">
    <property type="term" value="C:cytosolic small ribosomal subunit"/>
    <property type="evidence" value="ECO:0007669"/>
    <property type="project" value="TreeGrafter"/>
</dbReference>
<dbReference type="InterPro" id="IPR018275">
    <property type="entry name" value="Ribosomal_bS18_CS"/>
</dbReference>
<dbReference type="AlphaFoldDB" id="V6DGI2"/>
<dbReference type="Gene3D" id="4.10.640.10">
    <property type="entry name" value="Ribosomal protein S18"/>
    <property type="match status" value="1"/>
</dbReference>
<gene>
    <name evidence="5 8" type="primary">rpsR</name>
    <name evidence="8" type="ORF">BABL1_gene_351</name>
</gene>
<evidence type="ECO:0000313" key="9">
    <source>
        <dbReference type="Proteomes" id="UP000018769"/>
    </source>
</evidence>
<dbReference type="KEGG" id="dpb:BABL1_gene_351"/>
<dbReference type="STRING" id="673862.BABL1_gene_351"/>
<evidence type="ECO:0000256" key="1">
    <source>
        <dbReference type="ARBA" id="ARBA00005589"/>
    </source>
</evidence>
<dbReference type="Proteomes" id="UP000018769">
    <property type="component" value="Chromosome I"/>
</dbReference>
<evidence type="ECO:0000256" key="7">
    <source>
        <dbReference type="SAM" id="MobiDB-lite"/>
    </source>
</evidence>
<dbReference type="GO" id="GO:0006412">
    <property type="term" value="P:translation"/>
    <property type="evidence" value="ECO:0007669"/>
    <property type="project" value="UniProtKB-UniRule"/>
</dbReference>
<evidence type="ECO:0000256" key="6">
    <source>
        <dbReference type="RuleBase" id="RU003910"/>
    </source>
</evidence>
<evidence type="ECO:0000256" key="2">
    <source>
        <dbReference type="ARBA" id="ARBA00022980"/>
    </source>
</evidence>
<dbReference type="HAMAP" id="MF_00270">
    <property type="entry name" value="Ribosomal_bS18"/>
    <property type="match status" value="1"/>
</dbReference>
<evidence type="ECO:0000256" key="4">
    <source>
        <dbReference type="ARBA" id="ARBA00035141"/>
    </source>
</evidence>
<feature type="compositionally biased region" description="Basic residues" evidence="7">
    <location>
        <begin position="1"/>
        <end position="16"/>
    </location>
</feature>
<comment type="subunit">
    <text evidence="5">Part of the 30S ribosomal subunit. Forms a tight heterodimer with protein bS6.</text>
</comment>
<dbReference type="PRINTS" id="PR00974">
    <property type="entry name" value="RIBOSOMALS18"/>
</dbReference>
<protein>
    <recommendedName>
        <fullName evidence="4 5">Small ribosomal subunit protein bS18</fullName>
    </recommendedName>
</protein>
<dbReference type="InterPro" id="IPR001648">
    <property type="entry name" value="Ribosomal_bS18"/>
</dbReference>
<keyword evidence="5" id="KW-0699">rRNA-binding</keyword>
<name>V6DGI2_9BACT</name>
<dbReference type="GO" id="GO:0070181">
    <property type="term" value="F:small ribosomal subunit rRNA binding"/>
    <property type="evidence" value="ECO:0007669"/>
    <property type="project" value="TreeGrafter"/>
</dbReference>
<dbReference type="HOGENOM" id="CLU_148710_2_2_7"/>
<keyword evidence="5" id="KW-0694">RNA-binding</keyword>
<evidence type="ECO:0000256" key="5">
    <source>
        <dbReference type="HAMAP-Rule" id="MF_00270"/>
    </source>
</evidence>
<evidence type="ECO:0000313" key="8">
    <source>
        <dbReference type="EMBL" id="CDK30664.1"/>
    </source>
</evidence>
<dbReference type="EMBL" id="HG793133">
    <property type="protein sequence ID" value="CDK30664.1"/>
    <property type="molecule type" value="Genomic_DNA"/>
</dbReference>
<dbReference type="Pfam" id="PF01084">
    <property type="entry name" value="Ribosomal_S18"/>
    <property type="match status" value="1"/>
</dbReference>
<organism evidence="8 9">
    <name type="scientific">Candidatus Babela massiliensis</name>
    <dbReference type="NCBI Taxonomy" id="673862"/>
    <lineage>
        <taxon>Bacteria</taxon>
        <taxon>Candidatus Babelota</taxon>
        <taxon>Candidatus Babeliae</taxon>
        <taxon>Candidatus Babeliales</taxon>
        <taxon>Candidatus Babeliaceae</taxon>
        <taxon>Candidatus Babela</taxon>
    </lineage>
</organism>
<dbReference type="RefSeq" id="WP_023792160.1">
    <property type="nucleotide sequence ID" value="NC_023003.1"/>
</dbReference>
<keyword evidence="3 5" id="KW-0687">Ribonucleoprotein</keyword>
<comment type="function">
    <text evidence="5">Binds as a heterodimer with protein bS6 to the central domain of the 16S rRNA, where it helps stabilize the platform of the 30S subunit.</text>
</comment>
<keyword evidence="2 5" id="KW-0689">Ribosomal protein</keyword>
<comment type="similarity">
    <text evidence="1 5 6">Belongs to the bacterial ribosomal protein bS18 family.</text>
</comment>
<reference evidence="8 9" key="1">
    <citation type="journal article" date="2015" name="Biol. Direct">
        <title>Babela massiliensis, a representative of a widespread bacterial phylum with unusual adaptations to parasitism in amoebae.</title>
        <authorList>
            <person name="Pagnier I."/>
            <person name="Yutin N."/>
            <person name="Croce O."/>
            <person name="Makarova K.S."/>
            <person name="Wolf Y.I."/>
            <person name="Benamar S."/>
            <person name="Raoult D."/>
            <person name="Koonin E.V."/>
            <person name="La Scola B."/>
        </authorList>
    </citation>
    <scope>NUCLEOTIDE SEQUENCE [LARGE SCALE GENOMIC DNA]</scope>
    <source>
        <strain evidence="9">BABL1</strain>
    </source>
</reference>
<dbReference type="PATRIC" id="fig|673862.3.peg.551"/>
<sequence length="92" mass="10466">MKLKMSSRLLKKKARRTAQTQKRNCKFCSSEQVRESLDYKNVNLLKGFITERGKILPARISGTCAKHQRVLSTEIKNARIMALLPFTSGQLA</sequence>
<evidence type="ECO:0000256" key="3">
    <source>
        <dbReference type="ARBA" id="ARBA00023274"/>
    </source>
</evidence>
<dbReference type="GO" id="GO:0003735">
    <property type="term" value="F:structural constituent of ribosome"/>
    <property type="evidence" value="ECO:0007669"/>
    <property type="project" value="InterPro"/>
</dbReference>
<dbReference type="eggNOG" id="COG0238">
    <property type="taxonomic scope" value="Bacteria"/>
</dbReference>
<keyword evidence="9" id="KW-1185">Reference proteome</keyword>
<dbReference type="SUPFAM" id="SSF46911">
    <property type="entry name" value="Ribosomal protein S18"/>
    <property type="match status" value="1"/>
</dbReference>
<dbReference type="PANTHER" id="PTHR13479:SF40">
    <property type="entry name" value="SMALL RIBOSOMAL SUBUNIT PROTEIN BS18M"/>
    <property type="match status" value="1"/>
</dbReference>
<dbReference type="PANTHER" id="PTHR13479">
    <property type="entry name" value="30S RIBOSOMAL PROTEIN S18"/>
    <property type="match status" value="1"/>
</dbReference>
<dbReference type="PROSITE" id="PS00057">
    <property type="entry name" value="RIBOSOMAL_S18"/>
    <property type="match status" value="1"/>
</dbReference>
<dbReference type="NCBIfam" id="TIGR00165">
    <property type="entry name" value="S18"/>
    <property type="match status" value="1"/>
</dbReference>